<dbReference type="Proteomes" id="UP000546162">
    <property type="component" value="Unassembled WGS sequence"/>
</dbReference>
<dbReference type="RefSeq" id="WP_185039083.1">
    <property type="nucleotide sequence ID" value="NZ_BAABFG010000005.1"/>
</dbReference>
<protein>
    <submittedName>
        <fullName evidence="2">Uncharacterized protein</fullName>
    </submittedName>
</protein>
<gene>
    <name evidence="2" type="ORF">BJY16_002077</name>
</gene>
<evidence type="ECO:0000313" key="3">
    <source>
        <dbReference type="Proteomes" id="UP000546162"/>
    </source>
</evidence>
<proteinExistence type="predicted"/>
<name>A0A7W7M6B7_9ACTN</name>
<organism evidence="2 3">
    <name type="scientific">Actinoplanes octamycinicus</name>
    <dbReference type="NCBI Taxonomy" id="135948"/>
    <lineage>
        <taxon>Bacteria</taxon>
        <taxon>Bacillati</taxon>
        <taxon>Actinomycetota</taxon>
        <taxon>Actinomycetes</taxon>
        <taxon>Micromonosporales</taxon>
        <taxon>Micromonosporaceae</taxon>
        <taxon>Actinoplanes</taxon>
    </lineage>
</organism>
<accession>A0A7W7M6B7</accession>
<evidence type="ECO:0000256" key="1">
    <source>
        <dbReference type="SAM" id="MobiDB-lite"/>
    </source>
</evidence>
<dbReference type="AlphaFoldDB" id="A0A7W7M6B7"/>
<keyword evidence="3" id="KW-1185">Reference proteome</keyword>
<comment type="caution">
    <text evidence="2">The sequence shown here is derived from an EMBL/GenBank/DDBJ whole genome shotgun (WGS) entry which is preliminary data.</text>
</comment>
<reference evidence="2 3" key="1">
    <citation type="submission" date="2020-08" db="EMBL/GenBank/DDBJ databases">
        <title>Sequencing the genomes of 1000 actinobacteria strains.</title>
        <authorList>
            <person name="Klenk H.-P."/>
        </authorList>
    </citation>
    <scope>NUCLEOTIDE SEQUENCE [LARGE SCALE GENOMIC DNA]</scope>
    <source>
        <strain evidence="2 3">DSM 45809</strain>
    </source>
</reference>
<feature type="region of interest" description="Disordered" evidence="1">
    <location>
        <begin position="308"/>
        <end position="334"/>
    </location>
</feature>
<evidence type="ECO:0000313" key="2">
    <source>
        <dbReference type="EMBL" id="MBB4738618.1"/>
    </source>
</evidence>
<dbReference type="EMBL" id="JACHNB010000001">
    <property type="protein sequence ID" value="MBB4738618.1"/>
    <property type="molecule type" value="Genomic_DNA"/>
</dbReference>
<sequence length="334" mass="34818">MRAGRHFRTDFDEPAVAATLPMELTSGSSSAIRIVDQMIRGTGIVARAAGEFGAVAIKVNGTGGPVRVAVSVGLDEMATRWWSDRVRPSRLAPELPRLVLVRAQGRIRGALVLARRQGWRAAAPAEATLGFDLAAGELAEDGLLIVELAEARHPEWAAGRLSPRSAIGLRLNSVTAQPAEQAAPVSGPAGHTGCDFAIVQPGGPLGYRLAAAGVAAAPPVAISPRNRWTRQKPARAVFKLSRAARRVAVRAIPQRPGELAEVLATDLITGSPVRAEVTRGADGTATVRLAEPPVNPVLLGSAEAQPTLSWRLTGSSPQRAAPAPPGSSRPAGTR</sequence>